<evidence type="ECO:0000256" key="2">
    <source>
        <dbReference type="ARBA" id="ARBA00022723"/>
    </source>
</evidence>
<dbReference type="GO" id="GO:0046872">
    <property type="term" value="F:metal ion binding"/>
    <property type="evidence" value="ECO:0007669"/>
    <property type="project" value="UniProtKB-KW"/>
</dbReference>
<evidence type="ECO:0000256" key="3">
    <source>
        <dbReference type="SAM" id="MobiDB-lite"/>
    </source>
</evidence>
<gene>
    <name evidence="6" type="ORF">MMHALIEK_00040</name>
</gene>
<feature type="compositionally biased region" description="Basic and acidic residues" evidence="3">
    <location>
        <begin position="146"/>
        <end position="164"/>
    </location>
</feature>
<evidence type="ECO:0000259" key="4">
    <source>
        <dbReference type="Pfam" id="PF13359"/>
    </source>
</evidence>
<reference evidence="6" key="1">
    <citation type="submission" date="2020-06" db="EMBL/GenBank/DDBJ databases">
        <title>Unique genomic features of the anaerobic methanotrophic archaea.</title>
        <authorList>
            <person name="Chadwick G.L."/>
            <person name="Skennerton C.T."/>
            <person name="Laso-Perez R."/>
            <person name="Leu A.O."/>
            <person name="Speth D.R."/>
            <person name="Yu H."/>
            <person name="Morgan-Lang C."/>
            <person name="Hatzenpichler R."/>
            <person name="Goudeau D."/>
            <person name="Malmstrom R."/>
            <person name="Brazelton W.J."/>
            <person name="Woyke T."/>
            <person name="Hallam S.J."/>
            <person name="Tyson G.W."/>
            <person name="Wegener G."/>
            <person name="Boetius A."/>
            <person name="Orphan V."/>
        </authorList>
    </citation>
    <scope>NUCLEOTIDE SEQUENCE</scope>
</reference>
<comment type="cofactor">
    <cofactor evidence="1">
        <name>a divalent metal cation</name>
        <dbReference type="ChEBI" id="CHEBI:60240"/>
    </cofactor>
</comment>
<evidence type="ECO:0000313" key="6">
    <source>
        <dbReference type="EMBL" id="QNO42564.1"/>
    </source>
</evidence>
<feature type="domain" description="Transposase Helix-turn-helix" evidence="5">
    <location>
        <begin position="70"/>
        <end position="114"/>
    </location>
</feature>
<feature type="domain" description="DDE Tnp4" evidence="4">
    <location>
        <begin position="143"/>
        <end position="303"/>
    </location>
</feature>
<dbReference type="Pfam" id="PF13613">
    <property type="entry name" value="HTH_Tnp_4"/>
    <property type="match status" value="1"/>
</dbReference>
<dbReference type="InterPro" id="IPR027805">
    <property type="entry name" value="Transposase_HTH_dom"/>
</dbReference>
<feature type="region of interest" description="Disordered" evidence="3">
    <location>
        <begin position="146"/>
        <end position="167"/>
    </location>
</feature>
<accession>A0A7G9Y3I0</accession>
<evidence type="ECO:0000259" key="5">
    <source>
        <dbReference type="Pfam" id="PF13613"/>
    </source>
</evidence>
<dbReference type="Pfam" id="PF13359">
    <property type="entry name" value="DDE_Tnp_4"/>
    <property type="match status" value="1"/>
</dbReference>
<protein>
    <recommendedName>
        <fullName evidence="7">DDE Tnp4 domain-containing protein</fullName>
    </recommendedName>
</protein>
<dbReference type="InterPro" id="IPR027806">
    <property type="entry name" value="HARBI1_dom"/>
</dbReference>
<organism evidence="6">
    <name type="scientific">Candidatus Methanogaster sp. ANME-2c ERB4</name>
    <dbReference type="NCBI Taxonomy" id="2759911"/>
    <lineage>
        <taxon>Archaea</taxon>
        <taxon>Methanobacteriati</taxon>
        <taxon>Methanobacteriota</taxon>
        <taxon>Stenosarchaea group</taxon>
        <taxon>Methanomicrobia</taxon>
        <taxon>Methanosarcinales</taxon>
        <taxon>ANME-2 cluster</taxon>
        <taxon>Candidatus Methanogasteraceae</taxon>
        <taxon>Candidatus Methanogaster</taxon>
    </lineage>
</organism>
<sequence length="309" mass="35562">MLNIERALGDDRLIKAITGLSASEFNKLIKRFREEFQNEAQARYETEVELGNRERKPGGGRIGNLGSYATKLFFMLFYFKCYPTFDILGFLFDLNRSNANRNVHKLASILEKALGRAMVLPARKISTVEELLEAFPDVRDLLIDGTERPIQRPKDDEKQKENYSGKKKMHTRKNIIISDKKKRVGYVGPTTSGKRHDYGMFKEEFPPPSVVFPRGMALWMDLGFTGFEKDYPDTLVIMPKKKPKGKELTDDAKAWNWIVSSFRVVVEHAIGGVKRFGIVSDKFRNRKDGFDDKVMVISCGLWNYHLKFC</sequence>
<proteinExistence type="predicted"/>
<dbReference type="EMBL" id="MT630749">
    <property type="protein sequence ID" value="QNO42564.1"/>
    <property type="molecule type" value="Genomic_DNA"/>
</dbReference>
<keyword evidence="2" id="KW-0479">Metal-binding</keyword>
<name>A0A7G9Y3I0_9EURY</name>
<evidence type="ECO:0008006" key="7">
    <source>
        <dbReference type="Google" id="ProtNLM"/>
    </source>
</evidence>
<dbReference type="AlphaFoldDB" id="A0A7G9Y3I0"/>
<evidence type="ECO:0000256" key="1">
    <source>
        <dbReference type="ARBA" id="ARBA00001968"/>
    </source>
</evidence>